<sequence length="178" mass="20086">MPNFRPAIWTWAALELQRGMHVAARIPLGGSEGRASTSPAAVEKTLKLLEALGWKFDDLVERMAALEIEVSELKRATENNAEAIQQMKVGEDEVLLKLELTENKMKRNNLRFLKVPEGLEGGDLKSLVVRLIKHGVQIKDEEDLAKECTGTRSENPTIEINLERFWFAYILMLLRSAS</sequence>
<evidence type="ECO:0000256" key="1">
    <source>
        <dbReference type="SAM" id="Coils"/>
    </source>
</evidence>
<keyword evidence="3" id="KW-1185">Reference proteome</keyword>
<gene>
    <name evidence="2" type="ORF">NDU88_002722</name>
</gene>
<protein>
    <submittedName>
        <fullName evidence="2">Uncharacterized protein</fullName>
    </submittedName>
</protein>
<organism evidence="2 3">
    <name type="scientific">Pleurodeles waltl</name>
    <name type="common">Iberian ribbed newt</name>
    <dbReference type="NCBI Taxonomy" id="8319"/>
    <lineage>
        <taxon>Eukaryota</taxon>
        <taxon>Metazoa</taxon>
        <taxon>Chordata</taxon>
        <taxon>Craniata</taxon>
        <taxon>Vertebrata</taxon>
        <taxon>Euteleostomi</taxon>
        <taxon>Amphibia</taxon>
        <taxon>Batrachia</taxon>
        <taxon>Caudata</taxon>
        <taxon>Salamandroidea</taxon>
        <taxon>Salamandridae</taxon>
        <taxon>Pleurodelinae</taxon>
        <taxon>Pleurodeles</taxon>
    </lineage>
</organism>
<comment type="caution">
    <text evidence="2">The sequence shown here is derived from an EMBL/GenBank/DDBJ whole genome shotgun (WGS) entry which is preliminary data.</text>
</comment>
<name>A0AAV7P7S5_PLEWA</name>
<reference evidence="2" key="1">
    <citation type="journal article" date="2022" name="bioRxiv">
        <title>Sequencing and chromosome-scale assembly of the giantPleurodeles waltlgenome.</title>
        <authorList>
            <person name="Brown T."/>
            <person name="Elewa A."/>
            <person name="Iarovenko S."/>
            <person name="Subramanian E."/>
            <person name="Araus A.J."/>
            <person name="Petzold A."/>
            <person name="Susuki M."/>
            <person name="Suzuki K.-i.T."/>
            <person name="Hayashi T."/>
            <person name="Toyoda A."/>
            <person name="Oliveira C."/>
            <person name="Osipova E."/>
            <person name="Leigh N.D."/>
            <person name="Simon A."/>
            <person name="Yun M.H."/>
        </authorList>
    </citation>
    <scope>NUCLEOTIDE SEQUENCE</scope>
    <source>
        <strain evidence="2">20211129_DDA</strain>
        <tissue evidence="2">Liver</tissue>
    </source>
</reference>
<proteinExistence type="predicted"/>
<keyword evidence="1" id="KW-0175">Coiled coil</keyword>
<evidence type="ECO:0000313" key="2">
    <source>
        <dbReference type="EMBL" id="KAJ1124261.1"/>
    </source>
</evidence>
<dbReference type="EMBL" id="JANPWB010000011">
    <property type="protein sequence ID" value="KAJ1124261.1"/>
    <property type="molecule type" value="Genomic_DNA"/>
</dbReference>
<dbReference type="AlphaFoldDB" id="A0AAV7P7S5"/>
<evidence type="ECO:0000313" key="3">
    <source>
        <dbReference type="Proteomes" id="UP001066276"/>
    </source>
</evidence>
<dbReference type="Proteomes" id="UP001066276">
    <property type="component" value="Chromosome 7"/>
</dbReference>
<feature type="coiled-coil region" evidence="1">
    <location>
        <begin position="56"/>
        <end position="93"/>
    </location>
</feature>
<accession>A0AAV7P7S5</accession>